<proteinExistence type="predicted"/>
<keyword evidence="3" id="KW-1185">Reference proteome</keyword>
<dbReference type="AlphaFoldDB" id="A0A934HY20"/>
<dbReference type="RefSeq" id="WP_211142334.1">
    <property type="nucleotide sequence ID" value="NZ_JAEEGB010000009.1"/>
</dbReference>
<dbReference type="Pfam" id="PF11823">
    <property type="entry name" value="Se_S_carrier"/>
    <property type="match status" value="1"/>
</dbReference>
<dbReference type="InterPro" id="IPR021778">
    <property type="entry name" value="Se/S_carrier-like"/>
</dbReference>
<comment type="caution">
    <text evidence="2">The sequence shown here is derived from an EMBL/GenBank/DDBJ whole genome shotgun (WGS) entry which is preliminary data.</text>
</comment>
<name>A0A934HY20_9CLOT</name>
<organism evidence="2 3">
    <name type="scientific">Clostridium aciditolerans</name>
    <dbReference type="NCBI Taxonomy" id="339861"/>
    <lineage>
        <taxon>Bacteria</taxon>
        <taxon>Bacillati</taxon>
        <taxon>Bacillota</taxon>
        <taxon>Clostridia</taxon>
        <taxon>Eubacteriales</taxon>
        <taxon>Clostridiaceae</taxon>
        <taxon>Clostridium</taxon>
    </lineage>
</organism>
<evidence type="ECO:0000313" key="2">
    <source>
        <dbReference type="EMBL" id="MBI6872843.1"/>
    </source>
</evidence>
<dbReference type="Proteomes" id="UP000622687">
    <property type="component" value="Unassembled WGS sequence"/>
</dbReference>
<gene>
    <name evidence="2" type="ORF">I6U51_08960</name>
</gene>
<reference evidence="2" key="1">
    <citation type="submission" date="2020-12" db="EMBL/GenBank/DDBJ databases">
        <title>Clostridium thailandense sp. nov., a novel acetogenic bacterium isolated from peat land soil in Thailand.</title>
        <authorList>
            <person name="Chaikitkaew S."/>
            <person name="Birkeland N.K."/>
        </authorList>
    </citation>
    <scope>NUCLEOTIDE SEQUENCE</scope>
    <source>
        <strain evidence="2">DSM 17425</strain>
    </source>
</reference>
<protein>
    <submittedName>
        <fullName evidence="2">DUF3343 domain-containing protein</fullName>
    </submittedName>
</protein>
<sequence length="83" mass="9453">MDKYYVLTFKNTHGAISAESILKEKNIKIEIMPTPTGITKSCGISIKFSEEYIEKIKDLVKDESINIKNAYVKEGSDYKAFEI</sequence>
<feature type="domain" description="Putative Se/S carrier protein-like" evidence="1">
    <location>
        <begin position="4"/>
        <end position="71"/>
    </location>
</feature>
<dbReference type="EMBL" id="JAEEGB010000009">
    <property type="protein sequence ID" value="MBI6872843.1"/>
    <property type="molecule type" value="Genomic_DNA"/>
</dbReference>
<evidence type="ECO:0000313" key="3">
    <source>
        <dbReference type="Proteomes" id="UP000622687"/>
    </source>
</evidence>
<evidence type="ECO:0000259" key="1">
    <source>
        <dbReference type="Pfam" id="PF11823"/>
    </source>
</evidence>
<accession>A0A934HY20</accession>